<accession>A0A132A956</accession>
<name>A0A132A956_SARSC</name>
<sequence length="214" mass="23292">MTTAALMLAPSKPLVPVVGTNGDEMIIGGQTSPSSSTSLMEHHLQLHRLYQKHQQFQKQQQSITFTCGPSSSSSASDEDEIDFGSDRRPNQQITDRNIQHHSNDRQSKLLESESNLSQITKEIETKLSTALDDNHIDCGGGGDGGGGCCDDNREDHRSDVDNNNHDDDDDDVIVDDHIDVDDNQTDGNEKHLIVDGSDQIEIIIITGVGSNLGS</sequence>
<evidence type="ECO:0000313" key="3">
    <source>
        <dbReference type="Proteomes" id="UP000616769"/>
    </source>
</evidence>
<feature type="region of interest" description="Disordered" evidence="1">
    <location>
        <begin position="65"/>
        <end position="113"/>
    </location>
</feature>
<protein>
    <submittedName>
        <fullName evidence="2">Uncharacterized protein</fullName>
    </submittedName>
</protein>
<comment type="caution">
    <text evidence="2">The sequence shown here is derived from an EMBL/GenBank/DDBJ whole genome shotgun (WGS) entry which is preliminary data.</text>
</comment>
<organism evidence="2 3">
    <name type="scientific">Sarcoptes scabiei</name>
    <name type="common">Itch mite</name>
    <name type="synonym">Acarus scabiei</name>
    <dbReference type="NCBI Taxonomy" id="52283"/>
    <lineage>
        <taxon>Eukaryota</taxon>
        <taxon>Metazoa</taxon>
        <taxon>Ecdysozoa</taxon>
        <taxon>Arthropoda</taxon>
        <taxon>Chelicerata</taxon>
        <taxon>Arachnida</taxon>
        <taxon>Acari</taxon>
        <taxon>Acariformes</taxon>
        <taxon>Sarcoptiformes</taxon>
        <taxon>Astigmata</taxon>
        <taxon>Psoroptidia</taxon>
        <taxon>Sarcoptoidea</taxon>
        <taxon>Sarcoptidae</taxon>
        <taxon>Sarcoptinae</taxon>
        <taxon>Sarcoptes</taxon>
    </lineage>
</organism>
<dbReference type="AlphaFoldDB" id="A0A132A956"/>
<feature type="compositionally biased region" description="Basic and acidic residues" evidence="1">
    <location>
        <begin position="97"/>
        <end position="111"/>
    </location>
</feature>
<proteinExistence type="predicted"/>
<dbReference type="Proteomes" id="UP000616769">
    <property type="component" value="Unassembled WGS sequence"/>
</dbReference>
<evidence type="ECO:0000313" key="2">
    <source>
        <dbReference type="EMBL" id="KPM07504.1"/>
    </source>
</evidence>
<dbReference type="EMBL" id="JXLN01011619">
    <property type="protein sequence ID" value="KPM07504.1"/>
    <property type="molecule type" value="Genomic_DNA"/>
</dbReference>
<evidence type="ECO:0000256" key="1">
    <source>
        <dbReference type="SAM" id="MobiDB-lite"/>
    </source>
</evidence>
<dbReference type="VEuPathDB" id="VectorBase:SSCA000706"/>
<gene>
    <name evidence="2" type="ORF">QR98_0059990</name>
</gene>
<reference evidence="2 3" key="1">
    <citation type="journal article" date="2015" name="Parasit. Vectors">
        <title>Draft genome of the scabies mite.</title>
        <authorList>
            <person name="Rider S.D.Jr."/>
            <person name="Morgan M.S."/>
            <person name="Arlian L.G."/>
        </authorList>
    </citation>
    <scope>NUCLEOTIDE SEQUENCE [LARGE SCALE GENOMIC DNA]</scope>
    <source>
        <strain evidence="2">Arlian Lab</strain>
    </source>
</reference>